<dbReference type="PANTHER" id="PTHR37576:SF2">
    <property type="entry name" value="DEFECT AT LOW TEMPERATURE PROTEIN 1"/>
    <property type="match status" value="1"/>
</dbReference>
<dbReference type="OrthoDB" id="5357734at2759"/>
<proteinExistence type="predicted"/>
<gene>
    <name evidence="2" type="ORF">L207DRAFT_493212</name>
</gene>
<reference evidence="2 3" key="1">
    <citation type="submission" date="2016-04" db="EMBL/GenBank/DDBJ databases">
        <title>A degradative enzymes factory behind the ericoid mycorrhizal symbiosis.</title>
        <authorList>
            <consortium name="DOE Joint Genome Institute"/>
            <person name="Martino E."/>
            <person name="Morin E."/>
            <person name="Grelet G."/>
            <person name="Kuo A."/>
            <person name="Kohler A."/>
            <person name="Daghino S."/>
            <person name="Barry K."/>
            <person name="Choi C."/>
            <person name="Cichocki N."/>
            <person name="Clum A."/>
            <person name="Copeland A."/>
            <person name="Hainaut M."/>
            <person name="Haridas S."/>
            <person name="Labutti K."/>
            <person name="Lindquist E."/>
            <person name="Lipzen A."/>
            <person name="Khouja H.-R."/>
            <person name="Murat C."/>
            <person name="Ohm R."/>
            <person name="Olson A."/>
            <person name="Spatafora J."/>
            <person name="Veneault-Fourrey C."/>
            <person name="Henrissat B."/>
            <person name="Grigoriev I."/>
            <person name="Martin F."/>
            <person name="Perotto S."/>
        </authorList>
    </citation>
    <scope>NUCLEOTIDE SEQUENCE [LARGE SCALE GENOMIC DNA]</scope>
    <source>
        <strain evidence="2 3">F</strain>
    </source>
</reference>
<feature type="transmembrane region" description="Helical" evidence="1">
    <location>
        <begin position="434"/>
        <end position="459"/>
    </location>
</feature>
<dbReference type="Proteomes" id="UP000235786">
    <property type="component" value="Unassembled WGS sequence"/>
</dbReference>
<feature type="transmembrane region" description="Helical" evidence="1">
    <location>
        <begin position="111"/>
        <end position="131"/>
    </location>
</feature>
<organism evidence="2 3">
    <name type="scientific">Hyaloscypha variabilis (strain UAMH 11265 / GT02V1 / F)</name>
    <name type="common">Meliniomyces variabilis</name>
    <dbReference type="NCBI Taxonomy" id="1149755"/>
    <lineage>
        <taxon>Eukaryota</taxon>
        <taxon>Fungi</taxon>
        <taxon>Dikarya</taxon>
        <taxon>Ascomycota</taxon>
        <taxon>Pezizomycotina</taxon>
        <taxon>Leotiomycetes</taxon>
        <taxon>Helotiales</taxon>
        <taxon>Hyaloscyphaceae</taxon>
        <taxon>Hyaloscypha</taxon>
        <taxon>Hyaloscypha variabilis</taxon>
    </lineage>
</organism>
<accession>A0A2J6RGN3</accession>
<feature type="transmembrane region" description="Helical" evidence="1">
    <location>
        <begin position="15"/>
        <end position="38"/>
    </location>
</feature>
<evidence type="ECO:0000313" key="2">
    <source>
        <dbReference type="EMBL" id="PMD37659.1"/>
    </source>
</evidence>
<keyword evidence="1" id="KW-1133">Transmembrane helix</keyword>
<dbReference type="Pfam" id="PF11374">
    <property type="entry name" value="DUF3176"/>
    <property type="match status" value="1"/>
</dbReference>
<name>A0A2J6RGN3_HYAVF</name>
<dbReference type="EMBL" id="KZ613949">
    <property type="protein sequence ID" value="PMD37659.1"/>
    <property type="molecule type" value="Genomic_DNA"/>
</dbReference>
<dbReference type="STRING" id="1149755.A0A2J6RGN3"/>
<feature type="transmembrane region" description="Helical" evidence="1">
    <location>
        <begin position="50"/>
        <end position="69"/>
    </location>
</feature>
<sequence length="553" mass="59173">MSNPWYPGAFARLPWAAFAALLGAIVGIGGSTAVLILSDGVPITEWTFQPTVYLSIVSTITTIMIHYALAQGVTTAWWTRALKTNTKISDLHQYWKTGNSLLAALTFGRNFNLVALASMIVAVSPITGPLLQRASRVATIALRTNVVLSAALAPQLPPGYSGTLAELGDVPSFFSQAFSKVVNDFYDRADITMNNTGCDGTCMTKVVGAGFAVNCSSYEVEVNVTPVGSNYSAPQFIYGIDVFGSNFSWPGAPSGVADPGTLSLNIQYKPDAGCAGQLLVRNCTLSPATVQYSAIINGNQKTISLPANSTFNDDVIQGYYNITDDGDFDHNTTVGGLALALSSRFNSRAHVQFYAGAGAIDVVASGVIANQFLNLNVLGSGGVCNYAFNDPTDTLLTSSRELIFRAAVNAANSSNLQSFPATQVLEVPVYQSHYLYLALGSGFTFLAIIFVLPTFFGYWHLGRRVSMSPIEIAKAFNAPLLRELDSNAEASELCESLGEMGVRYGIVSTGSMNDKSEGVKERVYNAEMELSSLKLEIARSEYVAQPEKGMTFK</sequence>
<keyword evidence="1" id="KW-0472">Membrane</keyword>
<dbReference type="PANTHER" id="PTHR37576">
    <property type="entry name" value="DEFECT AT LOW TEMPERATURE PROTEIN 1"/>
    <property type="match status" value="1"/>
</dbReference>
<keyword evidence="3" id="KW-1185">Reference proteome</keyword>
<feature type="transmembrane region" description="Helical" evidence="1">
    <location>
        <begin position="353"/>
        <end position="373"/>
    </location>
</feature>
<dbReference type="AlphaFoldDB" id="A0A2J6RGN3"/>
<dbReference type="InterPro" id="IPR021514">
    <property type="entry name" value="DUF3176"/>
</dbReference>
<protein>
    <submittedName>
        <fullName evidence="2">Uncharacterized protein</fullName>
    </submittedName>
</protein>
<keyword evidence="1" id="KW-0812">Transmembrane</keyword>
<evidence type="ECO:0000313" key="3">
    <source>
        <dbReference type="Proteomes" id="UP000235786"/>
    </source>
</evidence>
<evidence type="ECO:0000256" key="1">
    <source>
        <dbReference type="SAM" id="Phobius"/>
    </source>
</evidence>